<comment type="caution">
    <text evidence="2">The sequence shown here is derived from an EMBL/GenBank/DDBJ whole genome shotgun (WGS) entry which is preliminary data.</text>
</comment>
<dbReference type="PROSITE" id="PS51257">
    <property type="entry name" value="PROKAR_LIPOPROTEIN"/>
    <property type="match status" value="1"/>
</dbReference>
<evidence type="ECO:0000313" key="2">
    <source>
        <dbReference type="EMBL" id="RRJ94201.1"/>
    </source>
</evidence>
<protein>
    <recommendedName>
        <fullName evidence="4">HmuY protein</fullName>
    </recommendedName>
</protein>
<feature type="signal peptide" evidence="1">
    <location>
        <begin position="1"/>
        <end position="24"/>
    </location>
</feature>
<dbReference type="CDD" id="cd12105">
    <property type="entry name" value="HmuY"/>
    <property type="match status" value="1"/>
</dbReference>
<dbReference type="Proteomes" id="UP000271937">
    <property type="component" value="Unassembled WGS sequence"/>
</dbReference>
<feature type="chain" id="PRO_5018149285" description="HmuY protein" evidence="1">
    <location>
        <begin position="25"/>
        <end position="366"/>
    </location>
</feature>
<dbReference type="InterPro" id="IPR025921">
    <property type="entry name" value="HmuY"/>
</dbReference>
<keyword evidence="1" id="KW-0732">Signal</keyword>
<keyword evidence="3" id="KW-1185">Reference proteome</keyword>
<dbReference type="EMBL" id="RQVR01000001">
    <property type="protein sequence ID" value="RRJ94201.1"/>
    <property type="molecule type" value="Genomic_DNA"/>
</dbReference>
<sequence>MKKTFLFLSMAMLTLASCSSDDNANAVAPVAPEVPGEGGILEASTGGPNQGNQVYVDLSNGQKTQVRRDSWDFGFYGGSDFRVILNGSIKMAVKKLATSNIDEVQAEDTSVNVSFSTASTLGYVDNPTGVLTGAGNGEGTAIAEISATDADNKVYLVNMGFKVGTATPNPGSEASTGEARGWKKVRILRNGTTGYKIQVADLNATTHQEYIINKEANFNFTFFSLDTNATVSVEPAKDKWDLNFTTFTNYFASQGAFITYYFADFVTSNAKGGTQVYEVLTSVSTYDAFTIDNVTDTSFWASTADQRTIGSAWRNGGGPSSGPSVKDDRFYVIKDVAGNFYKLKFLALTNDAGERGYPVFEYQLLD</sequence>
<evidence type="ECO:0008006" key="4">
    <source>
        <dbReference type="Google" id="ProtNLM"/>
    </source>
</evidence>
<organism evidence="2 3">
    <name type="scientific">Flavobacterium macacae</name>
    <dbReference type="NCBI Taxonomy" id="2488993"/>
    <lineage>
        <taxon>Bacteria</taxon>
        <taxon>Pseudomonadati</taxon>
        <taxon>Bacteroidota</taxon>
        <taxon>Flavobacteriia</taxon>
        <taxon>Flavobacteriales</taxon>
        <taxon>Flavobacteriaceae</taxon>
        <taxon>Flavobacterium</taxon>
    </lineage>
</organism>
<dbReference type="RefSeq" id="WP_125011343.1">
    <property type="nucleotide sequence ID" value="NZ_RQVR01000001.1"/>
</dbReference>
<dbReference type="AlphaFoldDB" id="A0A3P3WGB6"/>
<dbReference type="Pfam" id="PF14064">
    <property type="entry name" value="HmuY"/>
    <property type="match status" value="2"/>
</dbReference>
<reference evidence="2 3" key="1">
    <citation type="submission" date="2018-11" db="EMBL/GenBank/DDBJ databases">
        <title>Flavobacterium sp. nov., YIM 102600 draft genome.</title>
        <authorList>
            <person name="Li G."/>
            <person name="Jiang Y."/>
        </authorList>
    </citation>
    <scope>NUCLEOTIDE SEQUENCE [LARGE SCALE GENOMIC DNA]</scope>
    <source>
        <strain evidence="2 3">YIM 102600</strain>
    </source>
</reference>
<evidence type="ECO:0000256" key="1">
    <source>
        <dbReference type="SAM" id="SignalP"/>
    </source>
</evidence>
<proteinExistence type="predicted"/>
<dbReference type="OrthoDB" id="1091850at2"/>
<gene>
    <name evidence="2" type="ORF">EG849_01645</name>
</gene>
<name>A0A3P3WGB6_9FLAO</name>
<evidence type="ECO:0000313" key="3">
    <source>
        <dbReference type="Proteomes" id="UP000271937"/>
    </source>
</evidence>
<accession>A0A3P3WGB6</accession>